<dbReference type="InterPro" id="IPR051048">
    <property type="entry name" value="Peptidase_S8/S53_subtilisin"/>
</dbReference>
<evidence type="ECO:0000256" key="8">
    <source>
        <dbReference type="PROSITE-ProRule" id="PRU01240"/>
    </source>
</evidence>
<organism evidence="13 14">
    <name type="scientific">Chrysophaeum taylorii</name>
    <dbReference type="NCBI Taxonomy" id="2483200"/>
    <lineage>
        <taxon>Eukaryota</taxon>
        <taxon>Sar</taxon>
        <taxon>Stramenopiles</taxon>
        <taxon>Ochrophyta</taxon>
        <taxon>Pelagophyceae</taxon>
        <taxon>Pelagomonadales</taxon>
        <taxon>Pelagomonadaceae</taxon>
        <taxon>Chrysophaeum</taxon>
    </lineage>
</organism>
<dbReference type="PROSITE" id="PS01159">
    <property type="entry name" value="WW_DOMAIN_1"/>
    <property type="match status" value="1"/>
</dbReference>
<evidence type="ECO:0000256" key="3">
    <source>
        <dbReference type="ARBA" id="ARBA00022801"/>
    </source>
</evidence>
<dbReference type="EMBL" id="JAQMWT010000435">
    <property type="protein sequence ID" value="KAJ8601397.1"/>
    <property type="molecule type" value="Genomic_DNA"/>
</dbReference>
<comment type="catalytic activity">
    <reaction evidence="5">
        <text>Hydrolysis of proteins with broad specificity for peptide bonds, and a preference for a large uncharged residue in P1. Hydrolyzes peptide amides.</text>
        <dbReference type="EC" id="3.4.21.62"/>
    </reaction>
</comment>
<feature type="region of interest" description="Disordered" evidence="9">
    <location>
        <begin position="920"/>
        <end position="942"/>
    </location>
</feature>
<comment type="similarity">
    <text evidence="1 8">Belongs to the peptidase S8 family.</text>
</comment>
<evidence type="ECO:0000313" key="14">
    <source>
        <dbReference type="Proteomes" id="UP001230188"/>
    </source>
</evidence>
<dbReference type="SUPFAM" id="SSF51045">
    <property type="entry name" value="WW domain"/>
    <property type="match status" value="1"/>
</dbReference>
<evidence type="ECO:0000256" key="6">
    <source>
        <dbReference type="ARBA" id="ARBA00023619"/>
    </source>
</evidence>
<evidence type="ECO:0000256" key="2">
    <source>
        <dbReference type="ARBA" id="ARBA00022670"/>
    </source>
</evidence>
<dbReference type="PROSITE" id="PS50020">
    <property type="entry name" value="WW_DOMAIN_2"/>
    <property type="match status" value="1"/>
</dbReference>
<evidence type="ECO:0000256" key="11">
    <source>
        <dbReference type="SAM" id="SignalP"/>
    </source>
</evidence>
<proteinExistence type="inferred from homology"/>
<keyword evidence="4 8" id="KW-0720">Serine protease</keyword>
<keyword evidence="2 8" id="KW-0645">Protease</keyword>
<dbReference type="PRINTS" id="PR00723">
    <property type="entry name" value="SUBTILISIN"/>
</dbReference>
<dbReference type="PROSITE" id="PS51892">
    <property type="entry name" value="SUBTILASE"/>
    <property type="match status" value="1"/>
</dbReference>
<dbReference type="GO" id="GO:0004252">
    <property type="term" value="F:serine-type endopeptidase activity"/>
    <property type="evidence" value="ECO:0007669"/>
    <property type="project" value="UniProtKB-UniRule"/>
</dbReference>
<dbReference type="Proteomes" id="UP001230188">
    <property type="component" value="Unassembled WGS sequence"/>
</dbReference>
<keyword evidence="14" id="KW-1185">Reference proteome</keyword>
<dbReference type="InterPro" id="IPR008979">
    <property type="entry name" value="Galactose-bd-like_sf"/>
</dbReference>
<keyword evidence="11" id="KW-0732">Signal</keyword>
<dbReference type="InterPro" id="IPR001202">
    <property type="entry name" value="WW_dom"/>
</dbReference>
<sequence>MRKVVVVLFVVVVVSSERSLFDATFGTRRSSGPSFAARTSEHREDLVASGEASVWLVEYSGSSRFISPPTRGLARVGGSYVTEFFGSASDAADLAERDGVKSVTPLAPEFRIERSSLFSRENEVTVDFFGDPFVMRERLEALGAFDIDAHASGRAIARFARDPLAPARVLAASPNVTRVGSQPRHERLNYEARWIVQSDDARLESTPLYDRDGLLGENIVVGCADSGLDYESCFFYDPDVPVNFDAASTFESTRHRKIRQYVGSADTGEGETGGHGTHVTGTIAGHAEGQSIDNIGGADYYVNDGMAPHAKLAFYDIGRPDESFLRVPAAIDDTILGDAYSVGAKIHSNSWGANVNSYLTNDQSIDSFSWENQDYLVFIAAGNSGPDPATLGSPATSKNGIAVGATENVQSTFTGIDDDGDDGADIDLASFSSRGPAFDGRIKPDLVGPGDSVVSANSLATPTPDHCAAARLSGTSMATPVLAGTSALLLQYFVEGLYPTGYRTTSREGATGEDDGVVYECQPTCFRRTCDFWNNYGYSCAVLEGTYGCDCSGCCTGVLTTARGDGFAPMGAALKALLVASARYLPGTEANRQGVAFPNQDQGFGLVVVDDAINPTGATLFVDGDFAAMPSISTTSETYEYTFEIGPFFVVEESTTTTEQQLRVVLAWHDPPGIVGATSALVNDLDLVVARSDGATFYPNAKGAPDDVNTVERVVIDGVARGEVYVARVTATAIAATYGAQPFSLVATGPFVRTPALYPDHAPSVSSAERGGADFSRMVVRGEGFTVGAGPGAANVNATTWTTLIATCDDGGGGGSTLAAASVVAATDTVFEIDLGADAAACDAVSVVAYDERRWTFSVDSVTTPTDQGAAAAAACYAVSDLDVCTTAALCQTTAASADEANFASCEPSEDERDRIEDPISRADDDAAAAAAGSGSSKKKKSETSPGVVAAAILVPLVLALILAACVVGFSRKVRKHEDRLYKASSRRVPRITSDASDVLVLAPRPSEKPPRISQRLPEGWDVYHDDETGNVFYVNQADGNSTWERPLV</sequence>
<evidence type="ECO:0000256" key="4">
    <source>
        <dbReference type="ARBA" id="ARBA00022825"/>
    </source>
</evidence>
<keyword evidence="10" id="KW-1133">Transmembrane helix</keyword>
<comment type="caution">
    <text evidence="13">The sequence shown here is derived from an EMBL/GenBank/DDBJ whole genome shotgun (WGS) entry which is preliminary data.</text>
</comment>
<dbReference type="InterPro" id="IPR034058">
    <property type="entry name" value="TagA/B/C/D_pept_dom"/>
</dbReference>
<feature type="signal peptide" evidence="11">
    <location>
        <begin position="1"/>
        <end position="16"/>
    </location>
</feature>
<dbReference type="InterPro" id="IPR000209">
    <property type="entry name" value="Peptidase_S8/S53_dom"/>
</dbReference>
<evidence type="ECO:0000256" key="7">
    <source>
        <dbReference type="PIRSR" id="PIRSR615500-1"/>
    </source>
</evidence>
<dbReference type="SUPFAM" id="SSF52743">
    <property type="entry name" value="Subtilisin-like"/>
    <property type="match status" value="1"/>
</dbReference>
<feature type="domain" description="WW" evidence="12">
    <location>
        <begin position="1015"/>
        <end position="1049"/>
    </location>
</feature>
<dbReference type="AlphaFoldDB" id="A0AAD7UAP4"/>
<keyword evidence="3 8" id="KW-0378">Hydrolase</keyword>
<dbReference type="InterPro" id="IPR036020">
    <property type="entry name" value="WW_dom_sf"/>
</dbReference>
<evidence type="ECO:0000259" key="12">
    <source>
        <dbReference type="PROSITE" id="PS50020"/>
    </source>
</evidence>
<dbReference type="Gene3D" id="2.20.70.10">
    <property type="match status" value="1"/>
</dbReference>
<feature type="transmembrane region" description="Helical" evidence="10">
    <location>
        <begin position="948"/>
        <end position="970"/>
    </location>
</feature>
<evidence type="ECO:0000256" key="10">
    <source>
        <dbReference type="SAM" id="Phobius"/>
    </source>
</evidence>
<evidence type="ECO:0000256" key="1">
    <source>
        <dbReference type="ARBA" id="ARBA00011073"/>
    </source>
</evidence>
<dbReference type="PANTHER" id="PTHR43399">
    <property type="entry name" value="SUBTILISIN-RELATED"/>
    <property type="match status" value="1"/>
</dbReference>
<dbReference type="Pfam" id="PF00082">
    <property type="entry name" value="Peptidase_S8"/>
    <property type="match status" value="1"/>
</dbReference>
<dbReference type="CDD" id="cd04842">
    <property type="entry name" value="Peptidases_S8_Kp43_protease"/>
    <property type="match status" value="1"/>
</dbReference>
<feature type="active site" description="Charge relay system" evidence="7 8">
    <location>
        <position position="275"/>
    </location>
</feature>
<dbReference type="CDD" id="cd00201">
    <property type="entry name" value="WW"/>
    <property type="match status" value="1"/>
</dbReference>
<dbReference type="SUPFAM" id="SSF49785">
    <property type="entry name" value="Galactose-binding domain-like"/>
    <property type="match status" value="1"/>
</dbReference>
<name>A0AAD7UAP4_9STRA</name>
<keyword evidence="10" id="KW-0812">Transmembrane</keyword>
<feature type="active site" description="Charge relay system" evidence="7 8">
    <location>
        <position position="476"/>
    </location>
</feature>
<evidence type="ECO:0000256" key="5">
    <source>
        <dbReference type="ARBA" id="ARBA00023529"/>
    </source>
</evidence>
<dbReference type="Gene3D" id="2.60.120.380">
    <property type="match status" value="1"/>
</dbReference>
<gene>
    <name evidence="13" type="ORF">CTAYLR_005012</name>
</gene>
<evidence type="ECO:0000313" key="13">
    <source>
        <dbReference type="EMBL" id="KAJ8601397.1"/>
    </source>
</evidence>
<dbReference type="InterPro" id="IPR015500">
    <property type="entry name" value="Peptidase_S8_subtilisin-rel"/>
</dbReference>
<reference evidence="13" key="1">
    <citation type="submission" date="2023-01" db="EMBL/GenBank/DDBJ databases">
        <title>Metagenome sequencing of chrysophaentin producing Chrysophaeum taylorii.</title>
        <authorList>
            <person name="Davison J."/>
            <person name="Bewley C."/>
        </authorList>
    </citation>
    <scope>NUCLEOTIDE SEQUENCE</scope>
    <source>
        <strain evidence="13">NIES-1699</strain>
    </source>
</reference>
<dbReference type="SMART" id="SM00456">
    <property type="entry name" value="WW"/>
    <property type="match status" value="1"/>
</dbReference>
<dbReference type="PANTHER" id="PTHR43399:SF4">
    <property type="entry name" value="CELL WALL-ASSOCIATED PROTEASE"/>
    <property type="match status" value="1"/>
</dbReference>
<accession>A0AAD7UAP4</accession>
<evidence type="ECO:0000256" key="9">
    <source>
        <dbReference type="SAM" id="MobiDB-lite"/>
    </source>
</evidence>
<dbReference type="PROSITE" id="PS00137">
    <property type="entry name" value="SUBTILASE_HIS"/>
    <property type="match status" value="1"/>
</dbReference>
<dbReference type="Pfam" id="PF00397">
    <property type="entry name" value="WW"/>
    <property type="match status" value="1"/>
</dbReference>
<dbReference type="InterPro" id="IPR022398">
    <property type="entry name" value="Peptidase_S8_His-AS"/>
</dbReference>
<protein>
    <recommendedName>
        <fullName evidence="6">subtilisin</fullName>
        <ecNumber evidence="6">3.4.21.62</ecNumber>
    </recommendedName>
</protein>
<dbReference type="InterPro" id="IPR036852">
    <property type="entry name" value="Peptidase_S8/S53_dom_sf"/>
</dbReference>
<feature type="active site" description="Charge relay system" evidence="7 8">
    <location>
        <position position="225"/>
    </location>
</feature>
<dbReference type="Gene3D" id="3.40.50.200">
    <property type="entry name" value="Peptidase S8/S53 domain"/>
    <property type="match status" value="1"/>
</dbReference>
<feature type="chain" id="PRO_5042160538" description="subtilisin" evidence="11">
    <location>
        <begin position="17"/>
        <end position="1049"/>
    </location>
</feature>
<dbReference type="EC" id="3.4.21.62" evidence="6"/>
<dbReference type="GO" id="GO:0006508">
    <property type="term" value="P:proteolysis"/>
    <property type="evidence" value="ECO:0007669"/>
    <property type="project" value="UniProtKB-KW"/>
</dbReference>
<keyword evidence="10" id="KW-0472">Membrane</keyword>